<proteinExistence type="inferred from homology"/>
<protein>
    <submittedName>
        <fullName evidence="8">Glutamine synthetase, catalytic domain</fullName>
    </submittedName>
</protein>
<keyword evidence="1" id="KW-0436">Ligase</keyword>
<feature type="domain" description="GS beta-grasp" evidence="6">
    <location>
        <begin position="13"/>
        <end position="97"/>
    </location>
</feature>
<dbReference type="InterPro" id="IPR008146">
    <property type="entry name" value="Gln_synth_cat_dom"/>
</dbReference>
<comment type="caution">
    <text evidence="8">The sequence shown here is derived from an EMBL/GenBank/DDBJ whole genome shotgun (WGS) entry which is preliminary data.</text>
</comment>
<evidence type="ECO:0000313" key="8">
    <source>
        <dbReference type="EMBL" id="KAG9390744.1"/>
    </source>
</evidence>
<dbReference type="Pfam" id="PF03951">
    <property type="entry name" value="Gln-synt_N"/>
    <property type="match status" value="1"/>
</dbReference>
<dbReference type="InterPro" id="IPR008147">
    <property type="entry name" value="Gln_synt_N"/>
</dbReference>
<dbReference type="Pfam" id="PF00120">
    <property type="entry name" value="Gln-synt_C"/>
    <property type="match status" value="1"/>
</dbReference>
<dbReference type="EMBL" id="JAHDYR010000062">
    <property type="protein sequence ID" value="KAG9390744.1"/>
    <property type="molecule type" value="Genomic_DNA"/>
</dbReference>
<evidence type="ECO:0000259" key="6">
    <source>
        <dbReference type="PROSITE" id="PS51986"/>
    </source>
</evidence>
<evidence type="ECO:0000313" key="9">
    <source>
        <dbReference type="Proteomes" id="UP000717585"/>
    </source>
</evidence>
<dbReference type="GO" id="GO:0006542">
    <property type="term" value="P:glutamine biosynthetic process"/>
    <property type="evidence" value="ECO:0007669"/>
    <property type="project" value="InterPro"/>
</dbReference>
<dbReference type="Gene3D" id="3.10.20.70">
    <property type="entry name" value="Glutamine synthetase, N-terminal domain"/>
    <property type="match status" value="1"/>
</dbReference>
<keyword evidence="3" id="KW-0067">ATP-binding</keyword>
<keyword evidence="2" id="KW-0547">Nucleotide-binding</keyword>
<dbReference type="InterPro" id="IPR036651">
    <property type="entry name" value="Gln_synt_N_sf"/>
</dbReference>
<evidence type="ECO:0000259" key="7">
    <source>
        <dbReference type="PROSITE" id="PS51987"/>
    </source>
</evidence>
<dbReference type="AlphaFoldDB" id="A0A8J6DXP8"/>
<dbReference type="PROSITE" id="PS51987">
    <property type="entry name" value="GS_CATALYTIC"/>
    <property type="match status" value="1"/>
</dbReference>
<organism evidence="8 9">
    <name type="scientific">Carpediemonas membranifera</name>
    <dbReference type="NCBI Taxonomy" id="201153"/>
    <lineage>
        <taxon>Eukaryota</taxon>
        <taxon>Metamonada</taxon>
        <taxon>Carpediemonas-like organisms</taxon>
        <taxon>Carpediemonas</taxon>
    </lineage>
</organism>
<dbReference type="PANTHER" id="PTHR43785">
    <property type="entry name" value="GAMMA-GLUTAMYLPUTRESCINE SYNTHETASE"/>
    <property type="match status" value="1"/>
</dbReference>
<evidence type="ECO:0000256" key="3">
    <source>
        <dbReference type="ARBA" id="ARBA00022840"/>
    </source>
</evidence>
<keyword evidence="9" id="KW-1185">Reference proteome</keyword>
<evidence type="ECO:0000256" key="1">
    <source>
        <dbReference type="ARBA" id="ARBA00022598"/>
    </source>
</evidence>
<dbReference type="GO" id="GO:0004356">
    <property type="term" value="F:glutamine synthetase activity"/>
    <property type="evidence" value="ECO:0007669"/>
    <property type="project" value="InterPro"/>
</dbReference>
<dbReference type="InterPro" id="IPR014746">
    <property type="entry name" value="Gln_synth/guanido_kin_cat_dom"/>
</dbReference>
<dbReference type="PANTHER" id="PTHR43785:SF12">
    <property type="entry name" value="TYPE-1 GLUTAMINE SYNTHETASE 2"/>
    <property type="match status" value="1"/>
</dbReference>
<evidence type="ECO:0000256" key="2">
    <source>
        <dbReference type="ARBA" id="ARBA00022741"/>
    </source>
</evidence>
<feature type="domain" description="GS catalytic" evidence="7">
    <location>
        <begin position="104"/>
        <end position="423"/>
    </location>
</feature>
<dbReference type="PROSITE" id="PS51986">
    <property type="entry name" value="GS_BETA_GRASP"/>
    <property type="match status" value="1"/>
</dbReference>
<dbReference type="SUPFAM" id="SSF55931">
    <property type="entry name" value="Glutamine synthetase/guanido kinase"/>
    <property type="match status" value="1"/>
</dbReference>
<reference evidence="8" key="1">
    <citation type="submission" date="2021-05" db="EMBL/GenBank/DDBJ databases">
        <title>A free-living protist that lacks canonical eukaryotic 1 DNA replication and segregation systems.</title>
        <authorList>
            <person name="Salas-Leiva D.E."/>
            <person name="Tromer E.C."/>
            <person name="Curtis B.A."/>
            <person name="Jerlstrom-Hultqvist J."/>
            <person name="Kolisko M."/>
            <person name="Yi Z."/>
            <person name="Salas-Leiva J.S."/>
            <person name="Gallot-Lavallee L."/>
            <person name="Kops G.J.P.L."/>
            <person name="Archibald J.M."/>
            <person name="Simpson A.G.B."/>
            <person name="Roger A.J."/>
        </authorList>
    </citation>
    <scope>NUCLEOTIDE SEQUENCE</scope>
    <source>
        <strain evidence="8">BICM</strain>
    </source>
</reference>
<accession>A0A8J6DXP8</accession>
<dbReference type="Proteomes" id="UP000717585">
    <property type="component" value="Unassembled WGS sequence"/>
</dbReference>
<gene>
    <name evidence="8" type="ORF">J8273_6997</name>
</gene>
<dbReference type="SMART" id="SM01230">
    <property type="entry name" value="Gln-synt_C"/>
    <property type="match status" value="1"/>
</dbReference>
<dbReference type="Gene3D" id="3.30.590.10">
    <property type="entry name" value="Glutamine synthetase/guanido kinase, catalytic domain"/>
    <property type="match status" value="1"/>
</dbReference>
<name>A0A8J6DXP8_9EUKA</name>
<evidence type="ECO:0000256" key="5">
    <source>
        <dbReference type="RuleBase" id="RU000384"/>
    </source>
</evidence>
<dbReference type="OrthoDB" id="77835at2759"/>
<sequence>MSQLSPEVQKKLENVPYVQFLCSNILGKLHSMEEHVREVPGNFKNGLGVDGSSIPGYATVTNSDVHLMADQSTLQTINIDGEGPMTKVFCDVHNTDGTRASGCVRSILREQIEKAHKMGFEPFFMSELEWFYLKNGEPLDDGHYLSVAPDDKAGPLRRQVCRHLDEAGMKVRRAHHECAAGQNEIELNLTPALKNADDTCTAMWLIRLLADQQGIEANFMPKPLGSDKAGNGLHQHQRLHDLKTGENLFANFDHPKELSPLGKKYVAGLVKYAREITAVFGMDEQTFDRLKPGHEAPVWSMWAGSNRNALVRVPAISKPESARCEFRAGDASGSPHLLAAVMLAAGLKGIEDDIAVPPECNVDPETELTPEQRKEMGIELLPTSLAECARILDASEFLHEVLGEGLCNYLIHSKEPGFNPYAH</sequence>
<evidence type="ECO:0000256" key="4">
    <source>
        <dbReference type="PROSITE-ProRule" id="PRU01330"/>
    </source>
</evidence>
<dbReference type="SUPFAM" id="SSF54368">
    <property type="entry name" value="Glutamine synthetase, N-terminal domain"/>
    <property type="match status" value="1"/>
</dbReference>
<comment type="similarity">
    <text evidence="4 5">Belongs to the glutamine synthetase family.</text>
</comment>
<dbReference type="GO" id="GO:0005524">
    <property type="term" value="F:ATP binding"/>
    <property type="evidence" value="ECO:0007669"/>
    <property type="project" value="UniProtKB-KW"/>
</dbReference>